<dbReference type="Proteomes" id="UP000076587">
    <property type="component" value="Unassembled WGS sequence"/>
</dbReference>
<keyword evidence="1" id="KW-1133">Transmembrane helix</keyword>
<dbReference type="PATRIC" id="fig|1365253.3.peg.1730"/>
<comment type="caution">
    <text evidence="2">The sequence shown here is derived from an EMBL/GenBank/DDBJ whole genome shotgun (WGS) entry which is preliminary data.</text>
</comment>
<evidence type="ECO:0000313" key="2">
    <source>
        <dbReference type="EMBL" id="KZN48648.1"/>
    </source>
</evidence>
<dbReference type="AlphaFoldDB" id="A0A167DBV3"/>
<keyword evidence="1" id="KW-0472">Membrane</keyword>
<dbReference type="OrthoDB" id="6315485at2"/>
<reference evidence="2 3" key="1">
    <citation type="submission" date="2013-07" db="EMBL/GenBank/DDBJ databases">
        <title>Comparative Genomic and Metabolomic Analysis of Twelve Strains of Pseudoalteromonas luteoviolacea.</title>
        <authorList>
            <person name="Vynne N.G."/>
            <person name="Mansson M."/>
            <person name="Gram L."/>
        </authorList>
    </citation>
    <scope>NUCLEOTIDE SEQUENCE [LARGE SCALE GENOMIC DNA]</scope>
    <source>
        <strain evidence="2 3">NCIMB 1942</strain>
    </source>
</reference>
<dbReference type="RefSeq" id="WP_063376512.1">
    <property type="nucleotide sequence ID" value="NZ_AUXT01000145.1"/>
</dbReference>
<sequence length="80" mass="9311">MEILVTIIVLLLLIVLSVIYTTFIFISTRHKVRLADSIIYMMKHNEPVKIDIETLEGLNLSLKEKDYLISIQKQEVKLQP</sequence>
<evidence type="ECO:0000313" key="3">
    <source>
        <dbReference type="Proteomes" id="UP000076587"/>
    </source>
</evidence>
<name>A0A167DBV3_9GAMM</name>
<evidence type="ECO:0000256" key="1">
    <source>
        <dbReference type="SAM" id="Phobius"/>
    </source>
</evidence>
<dbReference type="EMBL" id="AUXT01000145">
    <property type="protein sequence ID" value="KZN48648.1"/>
    <property type="molecule type" value="Genomic_DNA"/>
</dbReference>
<organism evidence="2 3">
    <name type="scientific">Pseudoalteromonas luteoviolacea NCIMB 1942</name>
    <dbReference type="NCBI Taxonomy" id="1365253"/>
    <lineage>
        <taxon>Bacteria</taxon>
        <taxon>Pseudomonadati</taxon>
        <taxon>Pseudomonadota</taxon>
        <taxon>Gammaproteobacteria</taxon>
        <taxon>Alteromonadales</taxon>
        <taxon>Pseudoalteromonadaceae</taxon>
        <taxon>Pseudoalteromonas</taxon>
    </lineage>
</organism>
<accession>A0A167DBV3</accession>
<keyword evidence="1" id="KW-0812">Transmembrane</keyword>
<gene>
    <name evidence="2" type="ORF">N482_07390</name>
</gene>
<protein>
    <submittedName>
        <fullName evidence="2">Uncharacterized protein</fullName>
    </submittedName>
</protein>
<feature type="transmembrane region" description="Helical" evidence="1">
    <location>
        <begin position="6"/>
        <end position="26"/>
    </location>
</feature>
<proteinExistence type="predicted"/>